<sequence length="75" mass="8479">MRKNINNKFVDLVELQNFHIEFVSIKSLENLGMQASDAYLDSWLEPAVIHGSAHSSHELPSNTLPVQYDLVGKLK</sequence>
<evidence type="ECO:0000313" key="1">
    <source>
        <dbReference type="EMBL" id="BAD34319.1"/>
    </source>
</evidence>
<name>Q69JP3_ORYSJ</name>
<dbReference type="AlphaFoldDB" id="Q69JP3"/>
<reference evidence="2" key="2">
    <citation type="journal article" date="2008" name="Nucleic Acids Res.">
        <title>The rice annotation project database (RAP-DB): 2008 update.</title>
        <authorList>
            <consortium name="The rice annotation project (RAP)"/>
        </authorList>
    </citation>
    <scope>GENOME REANNOTATION</scope>
    <source>
        <strain evidence="2">cv. Nipponbare</strain>
    </source>
</reference>
<protein>
    <submittedName>
        <fullName evidence="1">Uncharacterized protein</fullName>
    </submittedName>
</protein>
<dbReference type="EMBL" id="AP006156">
    <property type="protein sequence ID" value="BAD34319.1"/>
    <property type="molecule type" value="Genomic_DNA"/>
</dbReference>
<accession>Q69JP3</accession>
<organism evidence="1 2">
    <name type="scientific">Oryza sativa subsp. japonica</name>
    <name type="common">Rice</name>
    <dbReference type="NCBI Taxonomy" id="39947"/>
    <lineage>
        <taxon>Eukaryota</taxon>
        <taxon>Viridiplantae</taxon>
        <taxon>Streptophyta</taxon>
        <taxon>Embryophyta</taxon>
        <taxon>Tracheophyta</taxon>
        <taxon>Spermatophyta</taxon>
        <taxon>Magnoliopsida</taxon>
        <taxon>Liliopsida</taxon>
        <taxon>Poales</taxon>
        <taxon>Poaceae</taxon>
        <taxon>BOP clade</taxon>
        <taxon>Oryzoideae</taxon>
        <taxon>Oryzeae</taxon>
        <taxon>Oryzinae</taxon>
        <taxon>Oryza</taxon>
        <taxon>Oryza sativa</taxon>
    </lineage>
</organism>
<evidence type="ECO:0000313" key="2">
    <source>
        <dbReference type="Proteomes" id="UP000000763"/>
    </source>
</evidence>
<proteinExistence type="predicted"/>
<reference evidence="2" key="1">
    <citation type="journal article" date="2005" name="Nature">
        <title>The map-based sequence of the rice genome.</title>
        <authorList>
            <consortium name="International rice genome sequencing project (IRGSP)"/>
            <person name="Matsumoto T."/>
            <person name="Wu J."/>
            <person name="Kanamori H."/>
            <person name="Katayose Y."/>
            <person name="Fujisawa M."/>
            <person name="Namiki N."/>
            <person name="Mizuno H."/>
            <person name="Yamamoto K."/>
            <person name="Antonio B.A."/>
            <person name="Baba T."/>
            <person name="Sakata K."/>
            <person name="Nagamura Y."/>
            <person name="Aoki H."/>
            <person name="Arikawa K."/>
            <person name="Arita K."/>
            <person name="Bito T."/>
            <person name="Chiden Y."/>
            <person name="Fujitsuka N."/>
            <person name="Fukunaka R."/>
            <person name="Hamada M."/>
            <person name="Harada C."/>
            <person name="Hayashi A."/>
            <person name="Hijishita S."/>
            <person name="Honda M."/>
            <person name="Hosokawa S."/>
            <person name="Ichikawa Y."/>
            <person name="Idonuma A."/>
            <person name="Iijima M."/>
            <person name="Ikeda M."/>
            <person name="Ikeno M."/>
            <person name="Ito K."/>
            <person name="Ito S."/>
            <person name="Ito T."/>
            <person name="Ito Y."/>
            <person name="Ito Y."/>
            <person name="Iwabuchi A."/>
            <person name="Kamiya K."/>
            <person name="Karasawa W."/>
            <person name="Kurita K."/>
            <person name="Katagiri S."/>
            <person name="Kikuta A."/>
            <person name="Kobayashi H."/>
            <person name="Kobayashi N."/>
            <person name="Machita K."/>
            <person name="Maehara T."/>
            <person name="Masukawa M."/>
            <person name="Mizubayashi T."/>
            <person name="Mukai Y."/>
            <person name="Nagasaki H."/>
            <person name="Nagata Y."/>
            <person name="Naito S."/>
            <person name="Nakashima M."/>
            <person name="Nakama Y."/>
            <person name="Nakamichi Y."/>
            <person name="Nakamura M."/>
            <person name="Meguro A."/>
            <person name="Negishi M."/>
            <person name="Ohta I."/>
            <person name="Ohta T."/>
            <person name="Okamoto M."/>
            <person name="Ono N."/>
            <person name="Saji S."/>
            <person name="Sakaguchi M."/>
            <person name="Sakai K."/>
            <person name="Shibata M."/>
            <person name="Shimokawa T."/>
            <person name="Song J."/>
            <person name="Takazaki Y."/>
            <person name="Terasawa K."/>
            <person name="Tsugane M."/>
            <person name="Tsuji K."/>
            <person name="Ueda S."/>
            <person name="Waki K."/>
            <person name="Yamagata H."/>
            <person name="Yamamoto M."/>
            <person name="Yamamoto S."/>
            <person name="Yamane H."/>
            <person name="Yoshiki S."/>
            <person name="Yoshihara R."/>
            <person name="Yukawa K."/>
            <person name="Zhong H."/>
            <person name="Yano M."/>
            <person name="Yuan Q."/>
            <person name="Ouyang S."/>
            <person name="Liu J."/>
            <person name="Jones K.M."/>
            <person name="Gansberger K."/>
            <person name="Moffat K."/>
            <person name="Hill J."/>
            <person name="Bera J."/>
            <person name="Fadrosh D."/>
            <person name="Jin S."/>
            <person name="Johri S."/>
            <person name="Kim M."/>
            <person name="Overton L."/>
            <person name="Reardon M."/>
            <person name="Tsitrin T."/>
            <person name="Vuong H."/>
            <person name="Weaver B."/>
            <person name="Ciecko A."/>
            <person name="Tallon L."/>
            <person name="Jackson J."/>
            <person name="Pai G."/>
            <person name="Aken S.V."/>
            <person name="Utterback T."/>
            <person name="Reidmuller S."/>
            <person name="Feldblyum T."/>
            <person name="Hsiao J."/>
            <person name="Zismann V."/>
            <person name="Iobst S."/>
            <person name="de Vazeille A.R."/>
            <person name="Buell C.R."/>
            <person name="Ying K."/>
            <person name="Li Y."/>
            <person name="Lu T."/>
            <person name="Huang Y."/>
            <person name="Zhao Q."/>
            <person name="Feng Q."/>
            <person name="Zhang L."/>
            <person name="Zhu J."/>
            <person name="Weng Q."/>
            <person name="Mu J."/>
            <person name="Lu Y."/>
            <person name="Fan D."/>
            <person name="Liu Y."/>
            <person name="Guan J."/>
            <person name="Zhang Y."/>
            <person name="Yu S."/>
            <person name="Liu X."/>
            <person name="Zhang Y."/>
            <person name="Hong G."/>
            <person name="Han B."/>
            <person name="Choisne N."/>
            <person name="Demange N."/>
            <person name="Orjeda G."/>
            <person name="Samain S."/>
            <person name="Cattolico L."/>
            <person name="Pelletier E."/>
            <person name="Couloux A."/>
            <person name="Segurens B."/>
            <person name="Wincker P."/>
            <person name="D'Hont A."/>
            <person name="Scarpelli C."/>
            <person name="Weissenbach J."/>
            <person name="Salanoubat M."/>
            <person name="Quetier F."/>
            <person name="Yu Y."/>
            <person name="Kim H.R."/>
            <person name="Rambo T."/>
            <person name="Currie J."/>
            <person name="Collura K."/>
            <person name="Luo M."/>
            <person name="Yang T."/>
            <person name="Ammiraju J.S.S."/>
            <person name="Engler F."/>
            <person name="Soderlund C."/>
            <person name="Wing R.A."/>
            <person name="Palmer L.E."/>
            <person name="de la Bastide M."/>
            <person name="Spiegel L."/>
            <person name="Nascimento L."/>
            <person name="Zutavern T."/>
            <person name="O'Shaughnessy A."/>
            <person name="Dike S."/>
            <person name="Dedhia N."/>
            <person name="Preston R."/>
            <person name="Balija V."/>
            <person name="McCombie W.R."/>
            <person name="Chow T."/>
            <person name="Chen H."/>
            <person name="Chung M."/>
            <person name="Chen C."/>
            <person name="Shaw J."/>
            <person name="Wu H."/>
            <person name="Hsiao K."/>
            <person name="Chao Y."/>
            <person name="Chu M."/>
            <person name="Cheng C."/>
            <person name="Hour A."/>
            <person name="Lee P."/>
            <person name="Lin S."/>
            <person name="Lin Y."/>
            <person name="Liou J."/>
            <person name="Liu S."/>
            <person name="Hsing Y."/>
            <person name="Raghuvanshi S."/>
            <person name="Mohanty A."/>
            <person name="Bharti A.K."/>
            <person name="Gaur A."/>
            <person name="Gupta V."/>
            <person name="Kumar D."/>
            <person name="Ravi V."/>
            <person name="Vij S."/>
            <person name="Kapur A."/>
            <person name="Khurana P."/>
            <person name="Khurana P."/>
            <person name="Khurana J.P."/>
            <person name="Tyagi A.K."/>
            <person name="Gaikwad K."/>
            <person name="Singh A."/>
            <person name="Dalal V."/>
            <person name="Srivastava S."/>
            <person name="Dixit A."/>
            <person name="Pal A.K."/>
            <person name="Ghazi I.A."/>
            <person name="Yadav M."/>
            <person name="Pandit A."/>
            <person name="Bhargava A."/>
            <person name="Sureshbabu K."/>
            <person name="Batra K."/>
            <person name="Sharma T.R."/>
            <person name="Mohapatra T."/>
            <person name="Singh N.K."/>
            <person name="Messing J."/>
            <person name="Nelson A.B."/>
            <person name="Fuks G."/>
            <person name="Kavchok S."/>
            <person name="Keizer G."/>
            <person name="Linton E."/>
            <person name="Llaca V."/>
            <person name="Song R."/>
            <person name="Tanyolac B."/>
            <person name="Young S."/>
            <person name="Ho-Il K."/>
            <person name="Hahn J.H."/>
            <person name="Sangsakoo G."/>
            <person name="Vanavichit A."/>
            <person name="de Mattos Luiz.A.T."/>
            <person name="Zimmer P.D."/>
            <person name="Malone G."/>
            <person name="Dellagostin O."/>
            <person name="de Oliveira A.C."/>
            <person name="Bevan M."/>
            <person name="Bancroft I."/>
            <person name="Minx P."/>
            <person name="Cordum H."/>
            <person name="Wilson R."/>
            <person name="Cheng Z."/>
            <person name="Jin W."/>
            <person name="Jiang J."/>
            <person name="Leong S.A."/>
            <person name="Iwama H."/>
            <person name="Gojobori T."/>
            <person name="Itoh T."/>
            <person name="Niimura Y."/>
            <person name="Fujii Y."/>
            <person name="Habara T."/>
            <person name="Sakai H."/>
            <person name="Sato Y."/>
            <person name="Wilson G."/>
            <person name="Kumar K."/>
            <person name="McCouch S."/>
            <person name="Juretic N."/>
            <person name="Hoen D."/>
            <person name="Wright S."/>
            <person name="Bruskiewich R."/>
            <person name="Bureau T."/>
            <person name="Miyao A."/>
            <person name="Hirochika H."/>
            <person name="Nishikawa T."/>
            <person name="Kadowaki K."/>
            <person name="Sugiura M."/>
            <person name="Burr B."/>
            <person name="Sasaki T."/>
        </authorList>
    </citation>
    <scope>NUCLEOTIDE SEQUENCE [LARGE SCALE GENOMIC DNA]</scope>
    <source>
        <strain evidence="2">cv. Nipponbare</strain>
    </source>
</reference>
<dbReference type="Proteomes" id="UP000000763">
    <property type="component" value="Chromosome 9"/>
</dbReference>
<gene>
    <name evidence="1" type="primary">B1043F11.30</name>
</gene>